<evidence type="ECO:0000313" key="8">
    <source>
        <dbReference type="Proteomes" id="UP000053831"/>
    </source>
</evidence>
<keyword evidence="3 5" id="KW-0274">FAD</keyword>
<organism evidence="7 8">
    <name type="scientific">Escovopsis weberi</name>
    <dbReference type="NCBI Taxonomy" id="150374"/>
    <lineage>
        <taxon>Eukaryota</taxon>
        <taxon>Fungi</taxon>
        <taxon>Dikarya</taxon>
        <taxon>Ascomycota</taxon>
        <taxon>Pezizomycotina</taxon>
        <taxon>Sordariomycetes</taxon>
        <taxon>Hypocreomycetidae</taxon>
        <taxon>Hypocreales</taxon>
        <taxon>Hypocreaceae</taxon>
        <taxon>Escovopsis</taxon>
    </lineage>
</organism>
<dbReference type="Gene3D" id="3.50.50.60">
    <property type="entry name" value="FAD/NAD(P)-binding domain"/>
    <property type="match status" value="2"/>
</dbReference>
<dbReference type="AlphaFoldDB" id="A0A0M8N455"/>
<dbReference type="InterPro" id="IPR052542">
    <property type="entry name" value="Cholesterol_Oxidase"/>
</dbReference>
<evidence type="ECO:0000256" key="2">
    <source>
        <dbReference type="ARBA" id="ARBA00022630"/>
    </source>
</evidence>
<dbReference type="STRING" id="150374.A0A0M8N455"/>
<accession>A0A0M8N455</accession>
<evidence type="ECO:0000256" key="1">
    <source>
        <dbReference type="ARBA" id="ARBA00001974"/>
    </source>
</evidence>
<comment type="caution">
    <text evidence="7">The sequence shown here is derived from an EMBL/GenBank/DDBJ whole genome shotgun (WGS) entry which is preliminary data.</text>
</comment>
<dbReference type="PROSITE" id="PS00623">
    <property type="entry name" value="GMC_OXRED_1"/>
    <property type="match status" value="1"/>
</dbReference>
<evidence type="ECO:0000256" key="3">
    <source>
        <dbReference type="ARBA" id="ARBA00022827"/>
    </source>
</evidence>
<keyword evidence="8" id="KW-1185">Reference proteome</keyword>
<name>A0A0M8N455_ESCWE</name>
<sequence length="407" mass="44750">MVGNGLGGTSLINANVFLEADESLLSMDFWPSEIRKNPKAMKKYYKAVRDVLEPEAYPDHWPALKKMQLFERQAKAIGMSDRLYRVPQTTRFRPGPNSCGVNMNPSTLTGQDAMGINDGSKTTTLVTYLADSWNWGAEMFCQCEVRHVEKASEERGGGYIVYFAWHGHGRERFEDRVKEDLMWVHARKAVFLGAGAIGTTEILLRSKAMGLSMSDRVGQGMSGNGDMLAFSYNTDTEVNAVGRPFPCPTNPVGPTITSIIDYRKGLENPLNGFVIQEGAIPQGLCEFLQTMMDMMPGRQNDSNKSLIGRARDAVGEWKSRLLGPFVPDGAIEKTQVFLIMSHDGSQATLSLKNDKPVLEFIGVGRSDRVEQLNSLLAKATAAVGGTLVQSPFYAAMGQQQITVHPLG</sequence>
<comment type="cofactor">
    <cofactor evidence="1">
        <name>FAD</name>
        <dbReference type="ChEBI" id="CHEBI:57692"/>
    </cofactor>
</comment>
<proteinExistence type="inferred from homology"/>
<protein>
    <recommendedName>
        <fullName evidence="6">Glucose-methanol-choline oxidoreductase N-terminal domain-containing protein</fullName>
    </recommendedName>
</protein>
<dbReference type="PANTHER" id="PTHR47470">
    <property type="entry name" value="CHOLESTEROL OXIDASE"/>
    <property type="match status" value="1"/>
</dbReference>
<dbReference type="InterPro" id="IPR000172">
    <property type="entry name" value="GMC_OxRdtase_N"/>
</dbReference>
<feature type="domain" description="Glucose-methanol-choline oxidoreductase N-terminal" evidence="6">
    <location>
        <begin position="3"/>
        <end position="26"/>
    </location>
</feature>
<dbReference type="GO" id="GO:0050660">
    <property type="term" value="F:flavin adenine dinucleotide binding"/>
    <property type="evidence" value="ECO:0007669"/>
    <property type="project" value="InterPro"/>
</dbReference>
<gene>
    <name evidence="7" type="ORF">ESCO_000065</name>
</gene>
<dbReference type="Pfam" id="PF00732">
    <property type="entry name" value="GMC_oxred_N"/>
    <property type="match status" value="1"/>
</dbReference>
<evidence type="ECO:0000313" key="7">
    <source>
        <dbReference type="EMBL" id="KOS19570.1"/>
    </source>
</evidence>
<dbReference type="Proteomes" id="UP000053831">
    <property type="component" value="Unassembled WGS sequence"/>
</dbReference>
<dbReference type="PANTHER" id="PTHR47470:SF1">
    <property type="entry name" value="FAD-DEPENDENT OXIDOREDUCTASE 2 FAD BINDING DOMAIN-CONTAINING PROTEIN"/>
    <property type="match status" value="1"/>
</dbReference>
<evidence type="ECO:0000259" key="6">
    <source>
        <dbReference type="PROSITE" id="PS00623"/>
    </source>
</evidence>
<evidence type="ECO:0000256" key="5">
    <source>
        <dbReference type="RuleBase" id="RU003968"/>
    </source>
</evidence>
<keyword evidence="2 5" id="KW-0285">Flavoprotein</keyword>
<reference evidence="7 8" key="1">
    <citation type="submission" date="2015-07" db="EMBL/GenBank/DDBJ databases">
        <title>The genome of the fungus Escovopsis weberi, a specialized disease agent of ant agriculture.</title>
        <authorList>
            <person name="de Man T.J."/>
            <person name="Stajich J.E."/>
            <person name="Kubicek C.P."/>
            <person name="Chenthamara K."/>
            <person name="Atanasova L."/>
            <person name="Druzhinina I.S."/>
            <person name="Birnbaum S."/>
            <person name="Barribeau S.M."/>
            <person name="Teiling C."/>
            <person name="Suen G."/>
            <person name="Currie C."/>
            <person name="Gerardo N.M."/>
        </authorList>
    </citation>
    <scope>NUCLEOTIDE SEQUENCE [LARGE SCALE GENOMIC DNA]</scope>
</reference>
<dbReference type="SUPFAM" id="SSF51905">
    <property type="entry name" value="FAD/NAD(P)-binding domain"/>
    <property type="match status" value="1"/>
</dbReference>
<dbReference type="OrthoDB" id="9974421at2759"/>
<dbReference type="GO" id="GO:0016614">
    <property type="term" value="F:oxidoreductase activity, acting on CH-OH group of donors"/>
    <property type="evidence" value="ECO:0007669"/>
    <property type="project" value="InterPro"/>
</dbReference>
<dbReference type="EMBL" id="LGSR01000020">
    <property type="protein sequence ID" value="KOS19570.1"/>
    <property type="molecule type" value="Genomic_DNA"/>
</dbReference>
<comment type="similarity">
    <text evidence="5">Belongs to the GMC oxidoreductase family.</text>
</comment>
<dbReference type="InterPro" id="IPR036188">
    <property type="entry name" value="FAD/NAD-bd_sf"/>
</dbReference>
<keyword evidence="4" id="KW-0560">Oxidoreductase</keyword>
<evidence type="ECO:0000256" key="4">
    <source>
        <dbReference type="ARBA" id="ARBA00023002"/>
    </source>
</evidence>